<keyword evidence="6 7" id="KW-0472">Membrane</keyword>
<evidence type="ECO:0000313" key="8">
    <source>
        <dbReference type="EMBL" id="AOY87520.1"/>
    </source>
</evidence>
<dbReference type="PANTHER" id="PTHR30250:SF10">
    <property type="entry name" value="LIPOPOLYSACCHARIDE BIOSYNTHESIS PROTEIN WZXC"/>
    <property type="match status" value="1"/>
</dbReference>
<dbReference type="EMBL" id="CP017715">
    <property type="protein sequence ID" value="AOY87520.1"/>
    <property type="molecule type" value="Genomic_DNA"/>
</dbReference>
<dbReference type="PANTHER" id="PTHR30250">
    <property type="entry name" value="PST FAMILY PREDICTED COLANIC ACID TRANSPORTER"/>
    <property type="match status" value="1"/>
</dbReference>
<evidence type="ECO:0000256" key="3">
    <source>
        <dbReference type="ARBA" id="ARBA00022475"/>
    </source>
</evidence>
<reference evidence="8 9" key="1">
    <citation type="submission" date="2016-10" db="EMBL/GenBank/DDBJ databases">
        <title>Marinobacter salinus sp. nov., a moderately halophilic bacterium isolated from a tidal flat environment.</title>
        <authorList>
            <person name="Park S.-J."/>
        </authorList>
    </citation>
    <scope>NUCLEOTIDE SEQUENCE [LARGE SCALE GENOMIC DNA]</scope>
    <source>
        <strain evidence="8 9">Hb8</strain>
    </source>
</reference>
<gene>
    <name evidence="8" type="ORF">BKP64_04660</name>
</gene>
<dbReference type="AlphaFoldDB" id="A0A1D9GJE9"/>
<feature type="transmembrane region" description="Helical" evidence="7">
    <location>
        <begin position="377"/>
        <end position="396"/>
    </location>
</feature>
<keyword evidence="3" id="KW-1003">Cell membrane</keyword>
<dbReference type="Proteomes" id="UP000177445">
    <property type="component" value="Chromosome"/>
</dbReference>
<evidence type="ECO:0000256" key="7">
    <source>
        <dbReference type="SAM" id="Phobius"/>
    </source>
</evidence>
<dbReference type="STRING" id="1874317.BKP64_04660"/>
<feature type="transmembrane region" description="Helical" evidence="7">
    <location>
        <begin position="170"/>
        <end position="190"/>
    </location>
</feature>
<feature type="transmembrane region" description="Helical" evidence="7">
    <location>
        <begin position="323"/>
        <end position="344"/>
    </location>
</feature>
<dbReference type="Pfam" id="PF13440">
    <property type="entry name" value="Polysacc_synt_3"/>
    <property type="match status" value="1"/>
</dbReference>
<feature type="transmembrane region" description="Helical" evidence="7">
    <location>
        <begin position="436"/>
        <end position="463"/>
    </location>
</feature>
<accession>A0A1D9GJE9</accession>
<dbReference type="InterPro" id="IPR050833">
    <property type="entry name" value="Poly_Biosynth_Transport"/>
</dbReference>
<evidence type="ECO:0000256" key="6">
    <source>
        <dbReference type="ARBA" id="ARBA00023136"/>
    </source>
</evidence>
<feature type="transmembrane region" description="Helical" evidence="7">
    <location>
        <begin position="284"/>
        <end position="303"/>
    </location>
</feature>
<evidence type="ECO:0000256" key="1">
    <source>
        <dbReference type="ARBA" id="ARBA00004651"/>
    </source>
</evidence>
<evidence type="ECO:0000256" key="4">
    <source>
        <dbReference type="ARBA" id="ARBA00022692"/>
    </source>
</evidence>
<feature type="transmembrane region" description="Helical" evidence="7">
    <location>
        <begin position="351"/>
        <end position="371"/>
    </location>
</feature>
<feature type="transmembrane region" description="Helical" evidence="7">
    <location>
        <begin position="408"/>
        <end position="430"/>
    </location>
</feature>
<dbReference type="KEGG" id="msq:BKP64_04660"/>
<dbReference type="OrthoDB" id="8538786at2"/>
<evidence type="ECO:0000256" key="2">
    <source>
        <dbReference type="ARBA" id="ARBA00007430"/>
    </source>
</evidence>
<keyword evidence="9" id="KW-1185">Reference proteome</keyword>
<comment type="similarity">
    <text evidence="2">Belongs to the polysaccharide synthase family.</text>
</comment>
<organism evidence="8 9">
    <name type="scientific">Marinobacter salinus</name>
    <dbReference type="NCBI Taxonomy" id="1874317"/>
    <lineage>
        <taxon>Bacteria</taxon>
        <taxon>Pseudomonadati</taxon>
        <taxon>Pseudomonadota</taxon>
        <taxon>Gammaproteobacteria</taxon>
        <taxon>Pseudomonadales</taxon>
        <taxon>Marinobacteraceae</taxon>
        <taxon>Marinobacter</taxon>
    </lineage>
</organism>
<dbReference type="GO" id="GO:0005886">
    <property type="term" value="C:plasma membrane"/>
    <property type="evidence" value="ECO:0007669"/>
    <property type="project" value="UniProtKB-SubCell"/>
</dbReference>
<evidence type="ECO:0000256" key="5">
    <source>
        <dbReference type="ARBA" id="ARBA00022989"/>
    </source>
</evidence>
<keyword evidence="4 7" id="KW-0812">Transmembrane</keyword>
<protein>
    <submittedName>
        <fullName evidence="8">Polysaccharide biosynthesis protein</fullName>
    </submittedName>
</protein>
<proteinExistence type="inferred from homology"/>
<comment type="subcellular location">
    <subcellularLocation>
        <location evidence="1">Cell membrane</location>
        <topology evidence="1">Multi-pass membrane protein</topology>
    </subcellularLocation>
</comment>
<keyword evidence="5 7" id="KW-1133">Transmembrane helix</keyword>
<evidence type="ECO:0000313" key="9">
    <source>
        <dbReference type="Proteomes" id="UP000177445"/>
    </source>
</evidence>
<name>A0A1D9GJE9_9GAMM</name>
<sequence length="487" mass="53689">MSISLQVIKSSGLLLGLQLIHRGLGIVSTLILARLLTPEHFGVVALVTIALQFFELLVETGNQQYIVQKRELDDEDLNTAWTFDFLSKSIIAVLIIGGSSAVAEWFNEPDLTLALAVASLALPIRALKTPGMLRLARDINYRPLFKLSLWQKGLSFLTVVSIALVHPSYWAIIAGNLVAAIIYTVGSYHVEAYRPRWSLSKLSEQWNFSQWLLLRGIVGFTRSQIDNLMVSRVFGTSHLGGYNLVREVSLLPALSAIIPMSEPLLAAIANGKDSPSILAFRIRLSLALMITVLMPITVFIMSYPDLIVRVLLGPDWSDYGHLLQAFGLFFFTFCLFALISDAIIAQGRVKLLFWFDVISTLTIILVLWRWATHSLEAMAWWRGWLAVITTASLLLILEIQTRVDLVRLAALCIPALIGSVCGIFSANAVPVAGAHFLIQFLVLGTIHVAVAAIVTVATGWLFLARTEEWGLVSSSLVSLARRTRPSG</sequence>